<evidence type="ECO:0008006" key="4">
    <source>
        <dbReference type="Google" id="ProtNLM"/>
    </source>
</evidence>
<reference evidence="2 3" key="1">
    <citation type="submission" date="2021-12" db="EMBL/GenBank/DDBJ databases">
        <title>Genome sequencing of bacteria with rrn-lacking chromosome and rrn-plasmid.</title>
        <authorList>
            <person name="Anda M."/>
            <person name="Iwasaki W."/>
        </authorList>
    </citation>
    <scope>NUCLEOTIDE SEQUENCE [LARGE SCALE GENOMIC DNA]</scope>
    <source>
        <strain evidence="2 3">DSM 100852</strain>
    </source>
</reference>
<feature type="transmembrane region" description="Helical" evidence="1">
    <location>
        <begin position="75"/>
        <end position="93"/>
    </location>
</feature>
<dbReference type="InterPro" id="IPR007401">
    <property type="entry name" value="DUF454"/>
</dbReference>
<organism evidence="2 3">
    <name type="scientific">Fulvitalea axinellae</name>
    <dbReference type="NCBI Taxonomy" id="1182444"/>
    <lineage>
        <taxon>Bacteria</taxon>
        <taxon>Pseudomonadati</taxon>
        <taxon>Bacteroidota</taxon>
        <taxon>Cytophagia</taxon>
        <taxon>Cytophagales</taxon>
        <taxon>Persicobacteraceae</taxon>
        <taxon>Fulvitalea</taxon>
    </lineage>
</organism>
<accession>A0AAU9CR71</accession>
<dbReference type="KEGG" id="fax:FUAX_30250"/>
<dbReference type="GO" id="GO:0005886">
    <property type="term" value="C:plasma membrane"/>
    <property type="evidence" value="ECO:0007669"/>
    <property type="project" value="TreeGrafter"/>
</dbReference>
<dbReference type="RefSeq" id="WP_338392137.1">
    <property type="nucleotide sequence ID" value="NZ_AP025314.1"/>
</dbReference>
<protein>
    <recommendedName>
        <fullName evidence="4">DUF454 domain-containing protein</fullName>
    </recommendedName>
</protein>
<gene>
    <name evidence="2" type="ORF">FUAX_30250</name>
</gene>
<dbReference type="PANTHER" id="PTHR35813">
    <property type="entry name" value="INNER MEMBRANE PROTEIN YBAN"/>
    <property type="match status" value="1"/>
</dbReference>
<keyword evidence="1" id="KW-0812">Transmembrane</keyword>
<dbReference type="PIRSF" id="PIRSF016789">
    <property type="entry name" value="DUF454"/>
    <property type="match status" value="1"/>
</dbReference>
<keyword evidence="1" id="KW-1133">Transmembrane helix</keyword>
<dbReference type="AlphaFoldDB" id="A0AAU9CR71"/>
<name>A0AAU9CR71_9BACT</name>
<keyword evidence="1" id="KW-0472">Membrane</keyword>
<dbReference type="EMBL" id="AP025314">
    <property type="protein sequence ID" value="BDD10593.1"/>
    <property type="molecule type" value="Genomic_DNA"/>
</dbReference>
<dbReference type="Proteomes" id="UP001348817">
    <property type="component" value="Chromosome"/>
</dbReference>
<proteinExistence type="predicted"/>
<evidence type="ECO:0000313" key="3">
    <source>
        <dbReference type="Proteomes" id="UP001348817"/>
    </source>
</evidence>
<evidence type="ECO:0000256" key="1">
    <source>
        <dbReference type="SAM" id="Phobius"/>
    </source>
</evidence>
<feature type="transmembrane region" description="Helical" evidence="1">
    <location>
        <begin position="27"/>
        <end position="43"/>
    </location>
</feature>
<sequence>MKKAILITLGLLSTGLGALGIILPGLPTTPFLLLAAFLFARSSKKLHKRLLENRYLGPFIKDFEREKGLSLKKKLSIISIILAMSLVSAWFFVPPMAGKIAVMAFGLVGVIVVGFVVRTVNGSANT</sequence>
<evidence type="ECO:0000313" key="2">
    <source>
        <dbReference type="EMBL" id="BDD10593.1"/>
    </source>
</evidence>
<keyword evidence="3" id="KW-1185">Reference proteome</keyword>
<dbReference type="PANTHER" id="PTHR35813:SF1">
    <property type="entry name" value="INNER MEMBRANE PROTEIN YBAN"/>
    <property type="match status" value="1"/>
</dbReference>
<dbReference type="Pfam" id="PF04304">
    <property type="entry name" value="DUF454"/>
    <property type="match status" value="1"/>
</dbReference>
<feature type="transmembrane region" description="Helical" evidence="1">
    <location>
        <begin position="99"/>
        <end position="117"/>
    </location>
</feature>